<feature type="transmembrane region" description="Helical" evidence="4">
    <location>
        <begin position="7"/>
        <end position="28"/>
    </location>
</feature>
<dbReference type="InterPro" id="IPR052155">
    <property type="entry name" value="Biofilm_reg_signaling"/>
</dbReference>
<sequence length="841" mass="94330">MSIKTKLTTVISLIVTVFLIANNALYYFSARDALVQDQEHQMEMIAKEVRIAIESSETGARQVEDLIGRELRVAAVAALHALDPDINKVTNEELRTLADKLGISDITLFAPVGDDIVGLKSSDPKEINLSTKDWGFWYTALWQLLDTHAVSITQGQKLPNYWSGPIDVASSDPVHLSKWGYYYDGTTNYIIDPYVNDVDVREFERLTGPKAVIDKTLADNGALLEITGFNPRTFGKDPIITKNNGVEYIELANRPILFGDYNYQDDSQDQASIERASESGKLVSFNTEVDGLPVIKSFIPIHSTVQPYVIGVVTDYRVVQDVLNRQLLNNVLISLILLAIVFVGCYLLAGWIVRPVHVILQKVNEIAEGNFGTRIRIDRGDELGLLAGQVNLMSESLQSYTTELQAQSEQIRYQAYHDALTGLANRRMFNDRLQESIAAARLTDQPIALFYLDVDRFKAVNDTLGHSMGDLLLQEVAERLTDCVPELDFVARLGGDEFTVILPNATGEQIEATAQLILNRLADPFLLSGYELFVAPSIGVALYPQDGEELEVLLKHADTAMYQAKEQGGNRYQLYTAEMKSTDFERMELEGHLRKAIEREEFELYFQPKLHLHSSGISGMEVLIRWHNPQRGLISPATFIPLAEETGLIIPIGAWVLRHACEQAVNWQQAGHAPVRMAVNLSPRQFLSPDLIATVADSLQETGLDPKFLELEITESTLMQNTEKTLNTLRRLKEMGIRISIDDFGTGYSSLSYLKRFPFDMLKIDQAFVRDIAHDRKDAEIVAAIISLAHSLDLDVVAEGVETEEQLAFLRAHGCDEIQGYLFHRPMPAREFERVLLDRTE</sequence>
<evidence type="ECO:0000256" key="4">
    <source>
        <dbReference type="SAM" id="Phobius"/>
    </source>
</evidence>
<proteinExistence type="predicted"/>
<dbReference type="Proteomes" id="UP001208017">
    <property type="component" value="Unassembled WGS sequence"/>
</dbReference>
<dbReference type="InterPro" id="IPR000160">
    <property type="entry name" value="GGDEF_dom"/>
</dbReference>
<dbReference type="Pfam" id="PF00563">
    <property type="entry name" value="EAL"/>
    <property type="match status" value="1"/>
</dbReference>
<dbReference type="RefSeq" id="WP_267149730.1">
    <property type="nucleotide sequence ID" value="NZ_JAPMLT010000001.1"/>
</dbReference>
<evidence type="ECO:0000256" key="3">
    <source>
        <dbReference type="ARBA" id="ARBA00023136"/>
    </source>
</evidence>
<dbReference type="PROSITE" id="PS50887">
    <property type="entry name" value="GGDEF"/>
    <property type="match status" value="1"/>
</dbReference>
<feature type="domain" description="HAMP" evidence="6">
    <location>
        <begin position="350"/>
        <end position="402"/>
    </location>
</feature>
<keyword evidence="9" id="KW-1185">Reference proteome</keyword>
<feature type="domain" description="EAL" evidence="5">
    <location>
        <begin position="586"/>
        <end position="840"/>
    </location>
</feature>
<keyword evidence="4" id="KW-1133">Transmembrane helix</keyword>
<accession>A0ABT3WUY7</accession>
<organism evidence="8 9">
    <name type="scientific">Tumebacillus lacus</name>
    <dbReference type="NCBI Taxonomy" id="2995335"/>
    <lineage>
        <taxon>Bacteria</taxon>
        <taxon>Bacillati</taxon>
        <taxon>Bacillota</taxon>
        <taxon>Bacilli</taxon>
        <taxon>Bacillales</taxon>
        <taxon>Alicyclobacillaceae</taxon>
        <taxon>Tumebacillus</taxon>
    </lineage>
</organism>
<evidence type="ECO:0000259" key="5">
    <source>
        <dbReference type="PROSITE" id="PS50883"/>
    </source>
</evidence>
<evidence type="ECO:0000313" key="8">
    <source>
        <dbReference type="EMBL" id="MCX7568485.1"/>
    </source>
</evidence>
<evidence type="ECO:0000259" key="7">
    <source>
        <dbReference type="PROSITE" id="PS50887"/>
    </source>
</evidence>
<dbReference type="InterPro" id="IPR001633">
    <property type="entry name" value="EAL_dom"/>
</dbReference>
<protein>
    <submittedName>
        <fullName evidence="8">EAL domain-containing protein</fullName>
    </submittedName>
</protein>
<dbReference type="Pfam" id="PF00672">
    <property type="entry name" value="HAMP"/>
    <property type="match status" value="1"/>
</dbReference>
<dbReference type="PANTHER" id="PTHR44757:SF2">
    <property type="entry name" value="BIOFILM ARCHITECTURE MAINTENANCE PROTEIN MBAA"/>
    <property type="match status" value="1"/>
</dbReference>
<dbReference type="InterPro" id="IPR029787">
    <property type="entry name" value="Nucleotide_cyclase"/>
</dbReference>
<dbReference type="CDD" id="cd06225">
    <property type="entry name" value="HAMP"/>
    <property type="match status" value="1"/>
</dbReference>
<comment type="subcellular location">
    <subcellularLocation>
        <location evidence="1">Cell membrane</location>
    </subcellularLocation>
</comment>
<dbReference type="InterPro" id="IPR035919">
    <property type="entry name" value="EAL_sf"/>
</dbReference>
<keyword evidence="4" id="KW-0812">Transmembrane</keyword>
<dbReference type="Gene3D" id="3.30.70.270">
    <property type="match status" value="1"/>
</dbReference>
<evidence type="ECO:0000256" key="1">
    <source>
        <dbReference type="ARBA" id="ARBA00004236"/>
    </source>
</evidence>
<evidence type="ECO:0000256" key="2">
    <source>
        <dbReference type="ARBA" id="ARBA00022475"/>
    </source>
</evidence>
<dbReference type="Gene3D" id="3.20.20.450">
    <property type="entry name" value="EAL domain"/>
    <property type="match status" value="1"/>
</dbReference>
<dbReference type="SUPFAM" id="SSF158472">
    <property type="entry name" value="HAMP domain-like"/>
    <property type="match status" value="1"/>
</dbReference>
<gene>
    <name evidence="8" type="ORF">OS242_00705</name>
</gene>
<comment type="caution">
    <text evidence="8">The sequence shown here is derived from an EMBL/GenBank/DDBJ whole genome shotgun (WGS) entry which is preliminary data.</text>
</comment>
<dbReference type="SMART" id="SM00267">
    <property type="entry name" value="GGDEF"/>
    <property type="match status" value="1"/>
</dbReference>
<dbReference type="PANTHER" id="PTHR44757">
    <property type="entry name" value="DIGUANYLATE CYCLASE DGCP"/>
    <property type="match status" value="1"/>
</dbReference>
<dbReference type="CDD" id="cd01948">
    <property type="entry name" value="EAL"/>
    <property type="match status" value="1"/>
</dbReference>
<dbReference type="SMART" id="SM00052">
    <property type="entry name" value="EAL"/>
    <property type="match status" value="1"/>
</dbReference>
<dbReference type="CDD" id="cd01949">
    <property type="entry name" value="GGDEF"/>
    <property type="match status" value="1"/>
</dbReference>
<name>A0ABT3WUY7_9BACL</name>
<feature type="transmembrane region" description="Helical" evidence="4">
    <location>
        <begin position="331"/>
        <end position="353"/>
    </location>
</feature>
<evidence type="ECO:0000259" key="6">
    <source>
        <dbReference type="PROSITE" id="PS50885"/>
    </source>
</evidence>
<dbReference type="PROSITE" id="PS50885">
    <property type="entry name" value="HAMP"/>
    <property type="match status" value="1"/>
</dbReference>
<keyword evidence="2" id="KW-1003">Cell membrane</keyword>
<dbReference type="SUPFAM" id="SSF141868">
    <property type="entry name" value="EAL domain-like"/>
    <property type="match status" value="1"/>
</dbReference>
<feature type="domain" description="GGDEF" evidence="7">
    <location>
        <begin position="445"/>
        <end position="577"/>
    </location>
</feature>
<dbReference type="EMBL" id="JAPMLT010000001">
    <property type="protein sequence ID" value="MCX7568485.1"/>
    <property type="molecule type" value="Genomic_DNA"/>
</dbReference>
<reference evidence="8 9" key="1">
    <citation type="submission" date="2022-11" db="EMBL/GenBank/DDBJ databases">
        <title>Study of microbial diversity in lake waters.</title>
        <authorList>
            <person name="Zhang J."/>
        </authorList>
    </citation>
    <scope>NUCLEOTIDE SEQUENCE [LARGE SCALE GENOMIC DNA]</scope>
    <source>
        <strain evidence="8 9">DT12</strain>
    </source>
</reference>
<keyword evidence="3 4" id="KW-0472">Membrane</keyword>
<dbReference type="Gene3D" id="6.10.340.10">
    <property type="match status" value="1"/>
</dbReference>
<dbReference type="NCBIfam" id="TIGR00254">
    <property type="entry name" value="GGDEF"/>
    <property type="match status" value="1"/>
</dbReference>
<dbReference type="PROSITE" id="PS50883">
    <property type="entry name" value="EAL"/>
    <property type="match status" value="1"/>
</dbReference>
<evidence type="ECO:0000313" key="9">
    <source>
        <dbReference type="Proteomes" id="UP001208017"/>
    </source>
</evidence>
<dbReference type="Pfam" id="PF00990">
    <property type="entry name" value="GGDEF"/>
    <property type="match status" value="1"/>
</dbReference>
<dbReference type="InterPro" id="IPR003660">
    <property type="entry name" value="HAMP_dom"/>
</dbReference>
<dbReference type="SMART" id="SM00304">
    <property type="entry name" value="HAMP"/>
    <property type="match status" value="1"/>
</dbReference>
<dbReference type="InterPro" id="IPR043128">
    <property type="entry name" value="Rev_trsase/Diguanyl_cyclase"/>
</dbReference>
<dbReference type="SUPFAM" id="SSF55073">
    <property type="entry name" value="Nucleotide cyclase"/>
    <property type="match status" value="1"/>
</dbReference>